<organism evidence="2 3">
    <name type="scientific">Caerostris darwini</name>
    <dbReference type="NCBI Taxonomy" id="1538125"/>
    <lineage>
        <taxon>Eukaryota</taxon>
        <taxon>Metazoa</taxon>
        <taxon>Ecdysozoa</taxon>
        <taxon>Arthropoda</taxon>
        <taxon>Chelicerata</taxon>
        <taxon>Arachnida</taxon>
        <taxon>Araneae</taxon>
        <taxon>Araneomorphae</taxon>
        <taxon>Entelegynae</taxon>
        <taxon>Araneoidea</taxon>
        <taxon>Araneidae</taxon>
        <taxon>Caerostris</taxon>
    </lineage>
</organism>
<accession>A0AAV4VSW9</accession>
<dbReference type="Proteomes" id="UP001054837">
    <property type="component" value="Unassembled WGS sequence"/>
</dbReference>
<reference evidence="2 3" key="1">
    <citation type="submission" date="2021-06" db="EMBL/GenBank/DDBJ databases">
        <title>Caerostris darwini draft genome.</title>
        <authorList>
            <person name="Kono N."/>
            <person name="Arakawa K."/>
        </authorList>
    </citation>
    <scope>NUCLEOTIDE SEQUENCE [LARGE SCALE GENOMIC DNA]</scope>
</reference>
<dbReference type="AlphaFoldDB" id="A0AAV4VSW9"/>
<feature type="compositionally biased region" description="Basic and acidic residues" evidence="1">
    <location>
        <begin position="18"/>
        <end position="30"/>
    </location>
</feature>
<sequence length="129" mass="14983">MFSPQEKFDCDTQGWSKNENRSTCEPDTSKQKTAPFCQTYLHHIHWVSGAHARSLIRAVDTMALHFQTTADPNFSPLVWDSKSDCPVVQWSRSLWCCLMNKHEEINSSFFILLYPHPNGDYFGIIYDYS</sequence>
<feature type="compositionally biased region" description="Basic and acidic residues" evidence="1">
    <location>
        <begin position="1"/>
        <end position="10"/>
    </location>
</feature>
<comment type="caution">
    <text evidence="2">The sequence shown here is derived from an EMBL/GenBank/DDBJ whole genome shotgun (WGS) entry which is preliminary data.</text>
</comment>
<evidence type="ECO:0000313" key="2">
    <source>
        <dbReference type="EMBL" id="GIY73427.1"/>
    </source>
</evidence>
<dbReference type="EMBL" id="BPLQ01013610">
    <property type="protein sequence ID" value="GIY73427.1"/>
    <property type="molecule type" value="Genomic_DNA"/>
</dbReference>
<keyword evidence="3" id="KW-1185">Reference proteome</keyword>
<evidence type="ECO:0000256" key="1">
    <source>
        <dbReference type="SAM" id="MobiDB-lite"/>
    </source>
</evidence>
<evidence type="ECO:0000313" key="3">
    <source>
        <dbReference type="Proteomes" id="UP001054837"/>
    </source>
</evidence>
<gene>
    <name evidence="2" type="ORF">CDAR_493791</name>
</gene>
<feature type="region of interest" description="Disordered" evidence="1">
    <location>
        <begin position="1"/>
        <end position="30"/>
    </location>
</feature>
<name>A0AAV4VSW9_9ARAC</name>
<protein>
    <submittedName>
        <fullName evidence="2">Uncharacterized protein</fullName>
    </submittedName>
</protein>
<proteinExistence type="predicted"/>